<dbReference type="Proteomes" id="UP001366166">
    <property type="component" value="Chromosome"/>
</dbReference>
<dbReference type="PANTHER" id="PTHR43777">
    <property type="entry name" value="MOLYBDENUM COFACTOR CYTIDYLYLTRANSFERASE"/>
    <property type="match status" value="1"/>
</dbReference>
<organism evidence="2 3">
    <name type="scientific">Desulfoferula mesophila</name>
    <dbReference type="NCBI Taxonomy" id="3058419"/>
    <lineage>
        <taxon>Bacteria</taxon>
        <taxon>Pseudomonadati</taxon>
        <taxon>Thermodesulfobacteriota</taxon>
        <taxon>Desulfarculia</taxon>
        <taxon>Desulfarculales</taxon>
        <taxon>Desulfarculaceae</taxon>
        <taxon>Desulfoferula</taxon>
    </lineage>
</organism>
<dbReference type="InterPro" id="IPR029044">
    <property type="entry name" value="Nucleotide-diphossugar_trans"/>
</dbReference>
<evidence type="ECO:0000259" key="1">
    <source>
        <dbReference type="Pfam" id="PF12804"/>
    </source>
</evidence>
<sequence>MALPQSEVAGVILAAGLATRFGGAKLAAPLAERPLIAWCVEAALASRLGRVVLVAGAEQAAELTQAFPQLEVVVNPNPQDGQASSLRLGLRALGDEPSHALFLLADQPLISSALIDRFVQAAEEDNDLAALAGPDSFSPPTLFDRRYWPELLQLTGDTGGRGVLDKYRDEVLPLAPDFPLAGLDVDTPGQLGRAEAALRGRFSLVLELERGDLVSVVGAGGKTSLIEALASEQAMRGKAVLATTTTHVFRPSGSVLIEPHEDWLPERIERLLAPGACLTVASEAKTTEGRIKLKGLPPQSVDWLWETALVPLILVEADGARRLPLKAPRSHEPVIPLSTTLLVGVVGLAALGRPLDEEHVTGAKELCALSGAAPGDPVQAAHLAALALHPKGLFKKAPARCRKVLVLNQGDLAGAEQAANQVAELIGQQDPSLRVLLTSFLQGACQVLREGD</sequence>
<protein>
    <recommendedName>
        <fullName evidence="1">MobA-like NTP transferase domain-containing protein</fullName>
    </recommendedName>
</protein>
<proteinExistence type="predicted"/>
<gene>
    <name evidence="2" type="ORF">FAK_19940</name>
</gene>
<keyword evidence="3" id="KW-1185">Reference proteome</keyword>
<dbReference type="InterPro" id="IPR025877">
    <property type="entry name" value="MobA-like_NTP_Trfase"/>
</dbReference>
<dbReference type="InterPro" id="IPR017587">
    <property type="entry name" value="YqeC"/>
</dbReference>
<dbReference type="EMBL" id="AP028679">
    <property type="protein sequence ID" value="BEQ14928.1"/>
    <property type="molecule type" value="Genomic_DNA"/>
</dbReference>
<dbReference type="Pfam" id="PF12804">
    <property type="entry name" value="NTP_transf_3"/>
    <property type="match status" value="1"/>
</dbReference>
<accession>A0AAU9ECT5</accession>
<dbReference type="NCBIfam" id="TIGR03172">
    <property type="entry name" value="selenium cofactor biosynthesis protein YqeC"/>
    <property type="match status" value="1"/>
</dbReference>
<dbReference type="AlphaFoldDB" id="A0AAU9ECT5"/>
<reference evidence="3" key="1">
    <citation type="journal article" date="2023" name="Arch. Microbiol.">
        <title>Desulfoferula mesophilus gen. nov. sp. nov., a mesophilic sulfate-reducing bacterium isolated from a brackish lake sediment.</title>
        <authorList>
            <person name="Watanabe T."/>
            <person name="Yabe T."/>
            <person name="Tsuji J.M."/>
            <person name="Fukui M."/>
        </authorList>
    </citation>
    <scope>NUCLEOTIDE SEQUENCE [LARGE SCALE GENOMIC DNA]</scope>
    <source>
        <strain evidence="3">12FAK</strain>
    </source>
</reference>
<evidence type="ECO:0000313" key="3">
    <source>
        <dbReference type="Proteomes" id="UP001366166"/>
    </source>
</evidence>
<dbReference type="Gene3D" id="3.90.550.10">
    <property type="entry name" value="Spore Coat Polysaccharide Biosynthesis Protein SpsA, Chain A"/>
    <property type="match status" value="1"/>
</dbReference>
<feature type="domain" description="MobA-like NTP transferase" evidence="1">
    <location>
        <begin position="10"/>
        <end position="169"/>
    </location>
</feature>
<dbReference type="CDD" id="cd04182">
    <property type="entry name" value="GT_2_like_f"/>
    <property type="match status" value="1"/>
</dbReference>
<dbReference type="Pfam" id="PF19842">
    <property type="entry name" value="YqeC"/>
    <property type="match status" value="1"/>
</dbReference>
<dbReference type="SUPFAM" id="SSF53448">
    <property type="entry name" value="Nucleotide-diphospho-sugar transferases"/>
    <property type="match status" value="1"/>
</dbReference>
<evidence type="ECO:0000313" key="2">
    <source>
        <dbReference type="EMBL" id="BEQ14928.1"/>
    </source>
</evidence>
<dbReference type="PANTHER" id="PTHR43777:SF1">
    <property type="entry name" value="MOLYBDENUM COFACTOR CYTIDYLYLTRANSFERASE"/>
    <property type="match status" value="1"/>
</dbReference>
<dbReference type="GO" id="GO:0016779">
    <property type="term" value="F:nucleotidyltransferase activity"/>
    <property type="evidence" value="ECO:0007669"/>
    <property type="project" value="UniProtKB-ARBA"/>
</dbReference>
<dbReference type="RefSeq" id="WP_338606599.1">
    <property type="nucleotide sequence ID" value="NZ_AP028679.1"/>
</dbReference>
<name>A0AAU9ECT5_9BACT</name>
<dbReference type="KEGG" id="dmp:FAK_19940"/>